<gene>
    <name evidence="1" type="primary">ORF213599</name>
</gene>
<reference evidence="1" key="1">
    <citation type="submission" date="2014-12" db="EMBL/GenBank/DDBJ databases">
        <title>Insight into the proteome of Arion vulgaris.</title>
        <authorList>
            <person name="Aradska J."/>
            <person name="Bulat T."/>
            <person name="Smidak R."/>
            <person name="Sarate P."/>
            <person name="Gangsoo J."/>
            <person name="Sialana F."/>
            <person name="Bilban M."/>
            <person name="Lubec G."/>
        </authorList>
    </citation>
    <scope>NUCLEOTIDE SEQUENCE</scope>
    <source>
        <tissue evidence="1">Skin</tissue>
    </source>
</reference>
<organism evidence="1">
    <name type="scientific">Arion vulgaris</name>
    <dbReference type="NCBI Taxonomy" id="1028688"/>
    <lineage>
        <taxon>Eukaryota</taxon>
        <taxon>Metazoa</taxon>
        <taxon>Spiralia</taxon>
        <taxon>Lophotrochozoa</taxon>
        <taxon>Mollusca</taxon>
        <taxon>Gastropoda</taxon>
        <taxon>Heterobranchia</taxon>
        <taxon>Euthyneura</taxon>
        <taxon>Panpulmonata</taxon>
        <taxon>Eupulmonata</taxon>
        <taxon>Stylommatophora</taxon>
        <taxon>Helicina</taxon>
        <taxon>Arionoidea</taxon>
        <taxon>Arionidae</taxon>
        <taxon>Arion</taxon>
    </lineage>
</organism>
<accession>A0A0B7BXA5</accession>
<protein>
    <submittedName>
        <fullName evidence="1">Uncharacterized protein</fullName>
    </submittedName>
</protein>
<proteinExistence type="predicted"/>
<dbReference type="AlphaFoldDB" id="A0A0B7BXA5"/>
<dbReference type="EMBL" id="HACG01049960">
    <property type="protein sequence ID" value="CEK96825.1"/>
    <property type="molecule type" value="Transcribed_RNA"/>
</dbReference>
<evidence type="ECO:0000313" key="1">
    <source>
        <dbReference type="EMBL" id="CEK96825.1"/>
    </source>
</evidence>
<name>A0A0B7BXA5_9EUPU</name>
<feature type="non-terminal residue" evidence="1">
    <location>
        <position position="67"/>
    </location>
</feature>
<sequence>MGLDTFPLLCNHTCLLIYNNTVFKMKLQYQEMSEQKLAFVQAVSEQAAHCQIEDACRAVLYSIERNE</sequence>